<organism evidence="1 2">
    <name type="scientific">Gordonia terrae C-6</name>
    <dbReference type="NCBI Taxonomy" id="1316928"/>
    <lineage>
        <taxon>Bacteria</taxon>
        <taxon>Bacillati</taxon>
        <taxon>Actinomycetota</taxon>
        <taxon>Actinomycetes</taxon>
        <taxon>Mycobacteriales</taxon>
        <taxon>Gordoniaceae</taxon>
        <taxon>Gordonia</taxon>
    </lineage>
</organism>
<dbReference type="EMBL" id="AQPW01000018">
    <property type="protein sequence ID" value="EON31894.1"/>
    <property type="molecule type" value="Genomic_DNA"/>
</dbReference>
<gene>
    <name evidence="1" type="ORF">GTC6_14829</name>
</gene>
<accession>R7Y860</accession>
<protein>
    <submittedName>
        <fullName evidence="1">Uncharacterized protein</fullName>
    </submittedName>
</protein>
<name>R7Y860_9ACTN</name>
<reference evidence="1 2" key="1">
    <citation type="journal article" date="2013" name="Genome Announc.">
        <title>Draft Genome Sequence of a Benzothiophene-Desulfurizing Bacterium, Gordona terrae Strain C-6.</title>
        <authorList>
            <person name="Wang W."/>
            <person name="Ma T."/>
            <person name="Ren Y."/>
            <person name="Li G."/>
        </authorList>
    </citation>
    <scope>NUCLEOTIDE SEQUENCE [LARGE SCALE GENOMIC DNA]</scope>
    <source>
        <strain evidence="1 2">C-6</strain>
    </source>
</reference>
<comment type="caution">
    <text evidence="1">The sequence shown here is derived from an EMBL/GenBank/DDBJ whole genome shotgun (WGS) entry which is preliminary data.</text>
</comment>
<dbReference type="AlphaFoldDB" id="R7Y860"/>
<dbReference type="Proteomes" id="UP000013569">
    <property type="component" value="Unassembled WGS sequence"/>
</dbReference>
<dbReference type="PATRIC" id="fig|1316928.3.peg.2991"/>
<evidence type="ECO:0000313" key="1">
    <source>
        <dbReference type="EMBL" id="EON31894.1"/>
    </source>
</evidence>
<sequence length="70" mass="7492">MDVIGGPFDRNPVGDSLVGTASADHGCNRADRNTDVPGGTAAHWRGTFVDTSDETPVTWCVNVWYANNAR</sequence>
<evidence type="ECO:0000313" key="2">
    <source>
        <dbReference type="Proteomes" id="UP000013569"/>
    </source>
</evidence>
<proteinExistence type="predicted"/>